<organism evidence="1 2">
    <name type="scientific">Mesorhizobium jarvisii</name>
    <dbReference type="NCBI Taxonomy" id="1777867"/>
    <lineage>
        <taxon>Bacteria</taxon>
        <taxon>Pseudomonadati</taxon>
        <taxon>Pseudomonadota</taxon>
        <taxon>Alphaproteobacteria</taxon>
        <taxon>Hyphomicrobiales</taxon>
        <taxon>Phyllobacteriaceae</taxon>
        <taxon>Mesorhizobium</taxon>
    </lineage>
</organism>
<dbReference type="EMBL" id="QZXA01000003">
    <property type="protein sequence ID" value="RJT35331.1"/>
    <property type="molecule type" value="Genomic_DNA"/>
</dbReference>
<sequence>MQLTNAPDEKQFPLIETALHSVRLQRYMPAAGKDKTVAFQYYLWNCAISESFYLSLHFSEIVCRNALHQALLARGDEKWFENSTFRNILEDRFRRELDDTVAQEWQDHGEKLTSHHIVASLTFGFWEHLTTKRFERFLWSKGVHKAFPNAPKGATYEDLHSQIEIVRRWRNRIAHHRSIFDKGPMRKHQEAIDLIKWVCLDTANWVIAGSKVPAAIALRPKP</sequence>
<name>A0A6M7TA99_9HYPH</name>
<accession>A0A6M7TA99</accession>
<evidence type="ECO:0000313" key="2">
    <source>
        <dbReference type="Proteomes" id="UP000275530"/>
    </source>
</evidence>
<dbReference type="AlphaFoldDB" id="A0A6M7TA99"/>
<proteinExistence type="predicted"/>
<gene>
    <name evidence="1" type="ORF">D3242_07510</name>
</gene>
<dbReference type="Proteomes" id="UP000275530">
    <property type="component" value="Unassembled WGS sequence"/>
</dbReference>
<evidence type="ECO:0000313" key="1">
    <source>
        <dbReference type="EMBL" id="RJT35331.1"/>
    </source>
</evidence>
<comment type="caution">
    <text evidence="1">The sequence shown here is derived from an EMBL/GenBank/DDBJ whole genome shotgun (WGS) entry which is preliminary data.</text>
</comment>
<dbReference type="RefSeq" id="WP_064981587.1">
    <property type="nucleotide sequence ID" value="NZ_CP033507.1"/>
</dbReference>
<protein>
    <submittedName>
        <fullName evidence="1">Uncharacterized protein</fullName>
    </submittedName>
</protein>
<keyword evidence="2" id="KW-1185">Reference proteome</keyword>
<reference evidence="1 2" key="1">
    <citation type="submission" date="2018-09" db="EMBL/GenBank/DDBJ databases">
        <title>Mesorhizobium carmichaelinearum sp. nov. isolated from Carmichaelinea spp. root nodules in New Zealand.</title>
        <authorList>
            <person name="De Meyer S.E."/>
        </authorList>
    </citation>
    <scope>NUCLEOTIDE SEQUENCE [LARGE SCALE GENOMIC DNA]</scope>
    <source>
        <strain evidence="1 2">LMG 28313</strain>
    </source>
</reference>